<evidence type="ECO:0000256" key="3">
    <source>
        <dbReference type="ARBA" id="ARBA00023125"/>
    </source>
</evidence>
<dbReference type="InterPro" id="IPR039420">
    <property type="entry name" value="WalR-like"/>
</dbReference>
<feature type="domain" description="HTH luxR-type" evidence="6">
    <location>
        <begin position="145"/>
        <end position="210"/>
    </location>
</feature>
<dbReference type="PRINTS" id="PR00038">
    <property type="entry name" value="HTHLUXR"/>
</dbReference>
<dbReference type="PROSITE" id="PS00622">
    <property type="entry name" value="HTH_LUXR_1"/>
    <property type="match status" value="1"/>
</dbReference>
<keyword evidence="4" id="KW-0804">Transcription</keyword>
<dbReference type="CDD" id="cd06170">
    <property type="entry name" value="LuxR_C_like"/>
    <property type="match status" value="1"/>
</dbReference>
<dbReference type="CDD" id="cd17535">
    <property type="entry name" value="REC_NarL-like"/>
    <property type="match status" value="1"/>
</dbReference>
<proteinExistence type="predicted"/>
<dbReference type="SMART" id="SM00448">
    <property type="entry name" value="REC"/>
    <property type="match status" value="1"/>
</dbReference>
<protein>
    <submittedName>
        <fullName evidence="8">Response regulator transcription factor</fullName>
    </submittedName>
</protein>
<evidence type="ECO:0000259" key="6">
    <source>
        <dbReference type="PROSITE" id="PS50043"/>
    </source>
</evidence>
<dbReference type="RefSeq" id="WP_345120581.1">
    <property type="nucleotide sequence ID" value="NZ_BAABAT010000001.1"/>
</dbReference>
<comment type="caution">
    <text evidence="8">The sequence shown here is derived from an EMBL/GenBank/DDBJ whole genome shotgun (WGS) entry which is preliminary data.</text>
</comment>
<gene>
    <name evidence="8" type="ORF">GCM10022255_004510</name>
</gene>
<keyword evidence="1 5" id="KW-0597">Phosphoprotein</keyword>
<evidence type="ECO:0000313" key="8">
    <source>
        <dbReference type="EMBL" id="GAA4243841.1"/>
    </source>
</evidence>
<dbReference type="EMBL" id="BAABAT010000001">
    <property type="protein sequence ID" value="GAA4243841.1"/>
    <property type="molecule type" value="Genomic_DNA"/>
</dbReference>
<keyword evidence="2" id="KW-0805">Transcription regulation</keyword>
<feature type="modified residue" description="4-aspartylphosphate" evidence="5">
    <location>
        <position position="53"/>
    </location>
</feature>
<sequence>MTTVLIADDQDLVRSGLRLILEVAGIDVVAEASDGHEAFAAAERLTPDVALMDVRMPDMDGIAATRRIVDAQLPTRVLILTTFDLDEHVFAALKAGASGFLLKDVGRQQLIEAVHTVAAGESLFAPTVLRRLVTHYVSRPAPPGSLPALADLTARELEILRLIARGRSNSQIAADLFISMATVKTHVRHLLQKLDLRDRAQAVIIAYESGLITPNAP</sequence>
<dbReference type="InterPro" id="IPR016032">
    <property type="entry name" value="Sig_transdc_resp-reg_C-effctor"/>
</dbReference>
<dbReference type="Gene3D" id="3.40.50.2300">
    <property type="match status" value="1"/>
</dbReference>
<evidence type="ECO:0000313" key="9">
    <source>
        <dbReference type="Proteomes" id="UP001500620"/>
    </source>
</evidence>
<dbReference type="Pfam" id="PF00196">
    <property type="entry name" value="GerE"/>
    <property type="match status" value="1"/>
</dbReference>
<keyword evidence="9" id="KW-1185">Reference proteome</keyword>
<dbReference type="PANTHER" id="PTHR43214:SF24">
    <property type="entry name" value="TRANSCRIPTIONAL REGULATORY PROTEIN NARL-RELATED"/>
    <property type="match status" value="1"/>
</dbReference>
<feature type="domain" description="Response regulatory" evidence="7">
    <location>
        <begin position="3"/>
        <end position="118"/>
    </location>
</feature>
<organism evidence="8 9">
    <name type="scientific">Dactylosporangium darangshiense</name>
    <dbReference type="NCBI Taxonomy" id="579108"/>
    <lineage>
        <taxon>Bacteria</taxon>
        <taxon>Bacillati</taxon>
        <taxon>Actinomycetota</taxon>
        <taxon>Actinomycetes</taxon>
        <taxon>Micromonosporales</taxon>
        <taxon>Micromonosporaceae</taxon>
        <taxon>Dactylosporangium</taxon>
    </lineage>
</organism>
<reference evidence="9" key="1">
    <citation type="journal article" date="2019" name="Int. J. Syst. Evol. Microbiol.">
        <title>The Global Catalogue of Microorganisms (GCM) 10K type strain sequencing project: providing services to taxonomists for standard genome sequencing and annotation.</title>
        <authorList>
            <consortium name="The Broad Institute Genomics Platform"/>
            <consortium name="The Broad Institute Genome Sequencing Center for Infectious Disease"/>
            <person name="Wu L."/>
            <person name="Ma J."/>
        </authorList>
    </citation>
    <scope>NUCLEOTIDE SEQUENCE [LARGE SCALE GENOMIC DNA]</scope>
    <source>
        <strain evidence="9">JCM 17441</strain>
    </source>
</reference>
<name>A0ABP8CVB1_9ACTN</name>
<evidence type="ECO:0000256" key="4">
    <source>
        <dbReference type="ARBA" id="ARBA00023163"/>
    </source>
</evidence>
<evidence type="ECO:0000256" key="2">
    <source>
        <dbReference type="ARBA" id="ARBA00023015"/>
    </source>
</evidence>
<dbReference type="PROSITE" id="PS50043">
    <property type="entry name" value="HTH_LUXR_2"/>
    <property type="match status" value="1"/>
</dbReference>
<dbReference type="SUPFAM" id="SSF52172">
    <property type="entry name" value="CheY-like"/>
    <property type="match status" value="1"/>
</dbReference>
<dbReference type="Pfam" id="PF00072">
    <property type="entry name" value="Response_reg"/>
    <property type="match status" value="1"/>
</dbReference>
<accession>A0ABP8CVB1</accession>
<evidence type="ECO:0000256" key="5">
    <source>
        <dbReference type="PROSITE-ProRule" id="PRU00169"/>
    </source>
</evidence>
<evidence type="ECO:0000259" key="7">
    <source>
        <dbReference type="PROSITE" id="PS50110"/>
    </source>
</evidence>
<dbReference type="InterPro" id="IPR001789">
    <property type="entry name" value="Sig_transdc_resp-reg_receiver"/>
</dbReference>
<dbReference type="InterPro" id="IPR058245">
    <property type="entry name" value="NreC/VraR/RcsB-like_REC"/>
</dbReference>
<dbReference type="SMART" id="SM00421">
    <property type="entry name" value="HTH_LUXR"/>
    <property type="match status" value="1"/>
</dbReference>
<dbReference type="PROSITE" id="PS50110">
    <property type="entry name" value="RESPONSE_REGULATORY"/>
    <property type="match status" value="1"/>
</dbReference>
<dbReference type="SUPFAM" id="SSF46894">
    <property type="entry name" value="C-terminal effector domain of the bipartite response regulators"/>
    <property type="match status" value="1"/>
</dbReference>
<dbReference type="InterPro" id="IPR000792">
    <property type="entry name" value="Tscrpt_reg_LuxR_C"/>
</dbReference>
<keyword evidence="3" id="KW-0238">DNA-binding</keyword>
<evidence type="ECO:0000256" key="1">
    <source>
        <dbReference type="ARBA" id="ARBA00022553"/>
    </source>
</evidence>
<dbReference type="PANTHER" id="PTHR43214">
    <property type="entry name" value="TWO-COMPONENT RESPONSE REGULATOR"/>
    <property type="match status" value="1"/>
</dbReference>
<dbReference type="Proteomes" id="UP001500620">
    <property type="component" value="Unassembled WGS sequence"/>
</dbReference>
<dbReference type="InterPro" id="IPR011006">
    <property type="entry name" value="CheY-like_superfamily"/>
</dbReference>